<evidence type="ECO:0000313" key="5">
    <source>
        <dbReference type="Proteomes" id="UP000694569"/>
    </source>
</evidence>
<feature type="region of interest" description="Disordered" evidence="2">
    <location>
        <begin position="1"/>
        <end position="48"/>
    </location>
</feature>
<feature type="domain" description="Lipocalin/cytosolic fatty-acid binding" evidence="3">
    <location>
        <begin position="51"/>
        <end position="160"/>
    </location>
</feature>
<evidence type="ECO:0000256" key="1">
    <source>
        <dbReference type="ARBA" id="ARBA00008390"/>
    </source>
</evidence>
<dbReference type="InterPro" id="IPR000566">
    <property type="entry name" value="Lipocln_cytosolic_FA-bd_dom"/>
</dbReference>
<organism evidence="4 5">
    <name type="scientific">Leptobrachium leishanense</name>
    <name type="common">Leishan spiny toad</name>
    <dbReference type="NCBI Taxonomy" id="445787"/>
    <lineage>
        <taxon>Eukaryota</taxon>
        <taxon>Metazoa</taxon>
        <taxon>Chordata</taxon>
        <taxon>Craniata</taxon>
        <taxon>Vertebrata</taxon>
        <taxon>Euteleostomi</taxon>
        <taxon>Amphibia</taxon>
        <taxon>Batrachia</taxon>
        <taxon>Anura</taxon>
        <taxon>Pelobatoidea</taxon>
        <taxon>Megophryidae</taxon>
        <taxon>Leptobrachium</taxon>
    </lineage>
</organism>
<dbReference type="Gene3D" id="2.40.128.20">
    <property type="match status" value="1"/>
</dbReference>
<protein>
    <recommendedName>
        <fullName evidence="3">Lipocalin/cytosolic fatty-acid binding domain-containing protein</fullName>
    </recommendedName>
</protein>
<feature type="compositionally biased region" description="Basic and acidic residues" evidence="2">
    <location>
        <begin position="1"/>
        <end position="10"/>
    </location>
</feature>
<reference evidence="4" key="1">
    <citation type="submission" date="2025-08" db="UniProtKB">
        <authorList>
            <consortium name="Ensembl"/>
        </authorList>
    </citation>
    <scope>IDENTIFICATION</scope>
</reference>
<evidence type="ECO:0000256" key="2">
    <source>
        <dbReference type="SAM" id="MobiDB-lite"/>
    </source>
</evidence>
<dbReference type="Ensembl" id="ENSLLET00000044386.1">
    <property type="protein sequence ID" value="ENSLLEP00000042678.1"/>
    <property type="gene ID" value="ENSLLEG00000027123.1"/>
</dbReference>
<accession>A0A8C5QTY0</accession>
<proteinExistence type="inferred from homology"/>
<feature type="compositionally biased region" description="Basic and acidic residues" evidence="2">
    <location>
        <begin position="24"/>
        <end position="45"/>
    </location>
</feature>
<dbReference type="Pfam" id="PF00061">
    <property type="entry name" value="Lipocalin"/>
    <property type="match status" value="1"/>
</dbReference>
<dbReference type="GeneTree" id="ENSGT00940000160340"/>
<sequence length="163" mass="18256">MGSHRPEKPGHFLQHVPTAQYPDARSDGRGRPDAHPPQECERGDPQECAGGRQRVGFATRKAGAIAKPNLVFSKNGDEICLKTESTLRTTELKFRLGEEFDETTPDDRKTKTLITCDNGVLIQVQKWDGKETTIRRELKDGQMVVTCTMGDVKCVRLYEKVKA</sequence>
<evidence type="ECO:0000259" key="3">
    <source>
        <dbReference type="Pfam" id="PF00061"/>
    </source>
</evidence>
<dbReference type="OrthoDB" id="412780at2759"/>
<dbReference type="InterPro" id="IPR012674">
    <property type="entry name" value="Calycin"/>
</dbReference>
<dbReference type="AlphaFoldDB" id="A0A8C5QTY0"/>
<evidence type="ECO:0000313" key="4">
    <source>
        <dbReference type="Ensembl" id="ENSLLEP00000042678.1"/>
    </source>
</evidence>
<dbReference type="FunFam" id="2.40.128.20:FF:000001">
    <property type="entry name" value="Fatty acid-binding protein, adipocyte"/>
    <property type="match status" value="1"/>
</dbReference>
<reference evidence="4" key="2">
    <citation type="submission" date="2025-09" db="UniProtKB">
        <authorList>
            <consortium name="Ensembl"/>
        </authorList>
    </citation>
    <scope>IDENTIFICATION</scope>
</reference>
<dbReference type="SUPFAM" id="SSF50814">
    <property type="entry name" value="Lipocalins"/>
    <property type="match status" value="1"/>
</dbReference>
<name>A0A8C5QTY0_9ANUR</name>
<dbReference type="InterPro" id="IPR000463">
    <property type="entry name" value="Fatty_acid-bd"/>
</dbReference>
<dbReference type="Proteomes" id="UP000694569">
    <property type="component" value="Unplaced"/>
</dbReference>
<dbReference type="PANTHER" id="PTHR11955">
    <property type="entry name" value="FATTY ACID BINDING PROTEIN"/>
    <property type="match status" value="1"/>
</dbReference>
<comment type="similarity">
    <text evidence="1">Belongs to the calycin superfamily. Fatty-acid binding protein (FABP) family.</text>
</comment>
<dbReference type="InterPro" id="IPR031259">
    <property type="entry name" value="ILBP"/>
</dbReference>
<dbReference type="GO" id="GO:0008289">
    <property type="term" value="F:lipid binding"/>
    <property type="evidence" value="ECO:0007669"/>
    <property type="project" value="InterPro"/>
</dbReference>
<dbReference type="PRINTS" id="PR00178">
    <property type="entry name" value="FATTYACIDBP"/>
</dbReference>
<keyword evidence="5" id="KW-1185">Reference proteome</keyword>